<evidence type="ECO:0000313" key="4">
    <source>
        <dbReference type="EMBL" id="MFB9521409.1"/>
    </source>
</evidence>
<feature type="coiled-coil region" evidence="1">
    <location>
        <begin position="145"/>
        <end position="221"/>
    </location>
</feature>
<feature type="compositionally biased region" description="Basic residues" evidence="2">
    <location>
        <begin position="376"/>
        <end position="385"/>
    </location>
</feature>
<keyword evidence="5" id="KW-1185">Reference proteome</keyword>
<dbReference type="Pfam" id="PF01381">
    <property type="entry name" value="HTH_3"/>
    <property type="match status" value="1"/>
</dbReference>
<feature type="region of interest" description="Disordered" evidence="2">
    <location>
        <begin position="361"/>
        <end position="414"/>
    </location>
</feature>
<comment type="caution">
    <text evidence="4">The sequence shown here is derived from an EMBL/GenBank/DDBJ whole genome shotgun (WGS) entry which is preliminary data.</text>
</comment>
<proteinExistence type="predicted"/>
<dbReference type="InterPro" id="IPR001387">
    <property type="entry name" value="Cro/C1-type_HTH"/>
</dbReference>
<dbReference type="RefSeq" id="WP_345227213.1">
    <property type="nucleotide sequence ID" value="NZ_BAAAXE010000014.1"/>
</dbReference>
<dbReference type="EMBL" id="JBHMCR010000008">
    <property type="protein sequence ID" value="MFB9521409.1"/>
    <property type="molecule type" value="Genomic_DNA"/>
</dbReference>
<evidence type="ECO:0000256" key="1">
    <source>
        <dbReference type="SAM" id="Coils"/>
    </source>
</evidence>
<feature type="region of interest" description="Disordered" evidence="2">
    <location>
        <begin position="253"/>
        <end position="276"/>
    </location>
</feature>
<sequence length="532" mass="57656">MSEAGGREESAAVRREAEVRAAAYARALGDMLEPGLANTSQNALAKATHVAPSTVSRYLSGERIAPAEFVQAAVAFLADRGEEVAPEVVEELNVLRRAAQRSSPRPDTRALYWMEEARRATDARARSEEAHRATAGELEEVAVRLGALENELDQALAGRAAAEEERDANRAALAVQQEQLAHAQRYARQIEGELTAHQAEVHLLRREVTVLRHQVERLRDEAPPTVGGETVPGMATQVTAPVAAGAVHTEPGEAVPFAPPGPASARSPGGGRAPSRVLPAVPRTDFRRTVLSVVLIVLACGLQVASFQQAGLDRADRVPGEWLLLLMISPLAAVLGTLWVHHRILPTPLVVGGGSVQGWTITSVGDRQNPRELRIKPQHPRKPQKGHPSAPTGGSVRLDVPWRGSGRKHPLPDDVRPQYLTAAFGGFLRLRGRVPEDVHVRWQLRTAARGRLLAEGTLSKNRSSTDLRNQILLPHTPGKTPLLTGCHLTWQAYRTPKPGTAYPLVWPEDLHLTWASPGLHGPAKKLTRATQQ</sequence>
<evidence type="ECO:0000259" key="3">
    <source>
        <dbReference type="Pfam" id="PF01381"/>
    </source>
</evidence>
<feature type="domain" description="HTH cro/C1-type" evidence="3">
    <location>
        <begin position="37"/>
        <end position="76"/>
    </location>
</feature>
<evidence type="ECO:0000256" key="2">
    <source>
        <dbReference type="SAM" id="MobiDB-lite"/>
    </source>
</evidence>
<gene>
    <name evidence="4" type="ORF">ACFFTU_15805</name>
</gene>
<name>A0ABV5PE72_STRCM</name>
<organism evidence="4 5">
    <name type="scientific">Streptomyces cremeus</name>
    <dbReference type="NCBI Taxonomy" id="66881"/>
    <lineage>
        <taxon>Bacteria</taxon>
        <taxon>Bacillati</taxon>
        <taxon>Actinomycetota</taxon>
        <taxon>Actinomycetes</taxon>
        <taxon>Kitasatosporales</taxon>
        <taxon>Streptomycetaceae</taxon>
        <taxon>Streptomyces</taxon>
    </lineage>
</organism>
<reference evidence="4 5" key="1">
    <citation type="submission" date="2024-09" db="EMBL/GenBank/DDBJ databases">
        <authorList>
            <person name="Sun Q."/>
            <person name="Mori K."/>
        </authorList>
    </citation>
    <scope>NUCLEOTIDE SEQUENCE [LARGE SCALE GENOMIC DNA]</scope>
    <source>
        <strain evidence="4 5">JCM 4362</strain>
    </source>
</reference>
<keyword evidence="1" id="KW-0175">Coiled coil</keyword>
<dbReference type="Proteomes" id="UP001589718">
    <property type="component" value="Unassembled WGS sequence"/>
</dbReference>
<accession>A0ABV5PE72</accession>
<protein>
    <submittedName>
        <fullName evidence="4">Helix-turn-helix domain-containing protein</fullName>
    </submittedName>
</protein>
<dbReference type="CDD" id="cd00093">
    <property type="entry name" value="HTH_XRE"/>
    <property type="match status" value="1"/>
</dbReference>
<evidence type="ECO:0000313" key="5">
    <source>
        <dbReference type="Proteomes" id="UP001589718"/>
    </source>
</evidence>